<comment type="subcellular location">
    <subcellularLocation>
        <location evidence="1">Cell outer membrane</location>
    </subcellularLocation>
</comment>
<protein>
    <submittedName>
        <fullName evidence="7">OmpA/MotB domain protein</fullName>
    </submittedName>
</protein>
<keyword evidence="8" id="KW-1185">Reference proteome</keyword>
<dbReference type="PANTHER" id="PTHR30329:SF21">
    <property type="entry name" value="LIPOPROTEIN YIAD-RELATED"/>
    <property type="match status" value="1"/>
</dbReference>
<dbReference type="RefSeq" id="WP_011939030.1">
    <property type="nucleotide sequence ID" value="NC_009483.1"/>
</dbReference>
<keyword evidence="3" id="KW-0998">Cell outer membrane</keyword>
<organism evidence="7 8">
    <name type="scientific">Geotalea uraniireducens (strain Rf4)</name>
    <name type="common">Geobacter uraniireducens</name>
    <dbReference type="NCBI Taxonomy" id="351605"/>
    <lineage>
        <taxon>Bacteria</taxon>
        <taxon>Pseudomonadati</taxon>
        <taxon>Thermodesulfobacteriota</taxon>
        <taxon>Desulfuromonadia</taxon>
        <taxon>Geobacterales</taxon>
        <taxon>Geobacteraceae</taxon>
        <taxon>Geotalea</taxon>
    </lineage>
</organism>
<dbReference type="InterPro" id="IPR036737">
    <property type="entry name" value="OmpA-like_sf"/>
</dbReference>
<proteinExistence type="predicted"/>
<dbReference type="InterPro" id="IPR006665">
    <property type="entry name" value="OmpA-like"/>
</dbReference>
<dbReference type="KEGG" id="gur:Gura_2141"/>
<evidence type="ECO:0000256" key="5">
    <source>
        <dbReference type="SAM" id="SignalP"/>
    </source>
</evidence>
<dbReference type="InterPro" id="IPR050330">
    <property type="entry name" value="Bact_OuterMem_StrucFunc"/>
</dbReference>
<dbReference type="PRINTS" id="PR01021">
    <property type="entry name" value="OMPADOMAIN"/>
</dbReference>
<dbReference type="GO" id="GO:0009279">
    <property type="term" value="C:cell outer membrane"/>
    <property type="evidence" value="ECO:0007669"/>
    <property type="project" value="UniProtKB-SubCell"/>
</dbReference>
<dbReference type="Proteomes" id="UP000006695">
    <property type="component" value="Chromosome"/>
</dbReference>
<evidence type="ECO:0000313" key="8">
    <source>
        <dbReference type="Proteomes" id="UP000006695"/>
    </source>
</evidence>
<evidence type="ECO:0000256" key="2">
    <source>
        <dbReference type="ARBA" id="ARBA00023136"/>
    </source>
</evidence>
<dbReference type="HOGENOM" id="CLU_520496_0_0_7"/>
<evidence type="ECO:0000256" key="3">
    <source>
        <dbReference type="ARBA" id="ARBA00023237"/>
    </source>
</evidence>
<keyword evidence="2 4" id="KW-0472">Membrane</keyword>
<feature type="chain" id="PRO_5002683190" evidence="5">
    <location>
        <begin position="21"/>
        <end position="520"/>
    </location>
</feature>
<dbReference type="PANTHER" id="PTHR30329">
    <property type="entry name" value="STATOR ELEMENT OF FLAGELLAR MOTOR COMPLEX"/>
    <property type="match status" value="1"/>
</dbReference>
<dbReference type="SUPFAM" id="SSF103088">
    <property type="entry name" value="OmpA-like"/>
    <property type="match status" value="1"/>
</dbReference>
<evidence type="ECO:0000256" key="4">
    <source>
        <dbReference type="PROSITE-ProRule" id="PRU00473"/>
    </source>
</evidence>
<sequence>MKILILLILSIIIPASLAFANPTQTGATGLINVPSADTLDSGNICVGIWGNISNTGNKNSTILPATVTLGMGSFLEFYGTYPNLLFNGQEDASGRGTADLGAKIRFLGKRNSNLKLAADVFVQRHVSEDKAVDGINDVGGRLIASLKTDRVGIHLYGGYLAPGGNAYDNELLYGGGVEYMATPRTKLIVEVFGKNAANPFGSNVPDYPVEGSVGLQYYISPHLTLNLAGGFGLTSVSPDWRALVGFSTCQGIGNYIKAVPKLASENDEKNKKQEIVKPVKIIPITSLIKTAVPIVPASKLEIPVDPDKEEIVIKPYGQITIPSQPVSTPVVMPLLPREAKVIQLESEIPVEPKAEIATELNPVAESSLEGVTPLYGIEVKGDNIEVSNAKPTQISQKMSVYRKFRFPDIMFEFGQIELSNEVKKALSEVAEQARTDKTWLYLRIDGHTDSIGSVGYNMDLSIKRAIAIASYLIIKEGIDPTRVFVKGMGKSKLIADNSTTDGRRMNRRFEVLFLVPKGNR</sequence>
<reference evidence="7 8" key="1">
    <citation type="submission" date="2007-05" db="EMBL/GenBank/DDBJ databases">
        <title>Complete sequence of Geobacter uraniireducens Rf4.</title>
        <authorList>
            <consortium name="US DOE Joint Genome Institute"/>
            <person name="Copeland A."/>
            <person name="Lucas S."/>
            <person name="Lapidus A."/>
            <person name="Barry K."/>
            <person name="Detter J.C."/>
            <person name="Glavina del Rio T."/>
            <person name="Hammon N."/>
            <person name="Israni S."/>
            <person name="Dalin E."/>
            <person name="Tice H."/>
            <person name="Pitluck S."/>
            <person name="Chertkov O."/>
            <person name="Brettin T."/>
            <person name="Bruce D."/>
            <person name="Han C."/>
            <person name="Schmutz J."/>
            <person name="Larimer F."/>
            <person name="Land M."/>
            <person name="Hauser L."/>
            <person name="Kyrpides N."/>
            <person name="Mikhailova N."/>
            <person name="Shelobolina E."/>
            <person name="Aklujkar M."/>
            <person name="Lovley D."/>
            <person name="Richardson P."/>
        </authorList>
    </citation>
    <scope>NUCLEOTIDE SEQUENCE [LARGE SCALE GENOMIC DNA]</scope>
    <source>
        <strain evidence="7 8">Rf4</strain>
    </source>
</reference>
<keyword evidence="5" id="KW-0732">Signal</keyword>
<accession>A5G3G1</accession>
<evidence type="ECO:0000256" key="1">
    <source>
        <dbReference type="ARBA" id="ARBA00004442"/>
    </source>
</evidence>
<feature type="domain" description="OmpA-like" evidence="6">
    <location>
        <begin position="398"/>
        <end position="517"/>
    </location>
</feature>
<evidence type="ECO:0000313" key="7">
    <source>
        <dbReference type="EMBL" id="ABQ26329.1"/>
    </source>
</evidence>
<feature type="signal peptide" evidence="5">
    <location>
        <begin position="1"/>
        <end position="20"/>
    </location>
</feature>
<evidence type="ECO:0000259" key="6">
    <source>
        <dbReference type="PROSITE" id="PS51123"/>
    </source>
</evidence>
<dbReference type="EMBL" id="CP000698">
    <property type="protein sequence ID" value="ABQ26329.1"/>
    <property type="molecule type" value="Genomic_DNA"/>
</dbReference>
<dbReference type="OrthoDB" id="5292153at2"/>
<dbReference type="CDD" id="cd07185">
    <property type="entry name" value="OmpA_C-like"/>
    <property type="match status" value="1"/>
</dbReference>
<name>A5G3G1_GEOUR</name>
<gene>
    <name evidence="7" type="ordered locus">Gura_2141</name>
</gene>
<dbReference type="Pfam" id="PF00691">
    <property type="entry name" value="OmpA"/>
    <property type="match status" value="1"/>
</dbReference>
<dbReference type="Gene3D" id="3.30.1330.60">
    <property type="entry name" value="OmpA-like domain"/>
    <property type="match status" value="1"/>
</dbReference>
<dbReference type="PROSITE" id="PS51123">
    <property type="entry name" value="OMPA_2"/>
    <property type="match status" value="1"/>
</dbReference>
<dbReference type="InterPro" id="IPR006664">
    <property type="entry name" value="OMP_bac"/>
</dbReference>
<dbReference type="AlphaFoldDB" id="A5G3G1"/>
<dbReference type="STRING" id="351605.Gura_2141"/>